<dbReference type="RefSeq" id="WP_108209919.1">
    <property type="nucleotide sequence ID" value="NZ_QBKI01000001.1"/>
</dbReference>
<dbReference type="Proteomes" id="UP000244225">
    <property type="component" value="Unassembled WGS sequence"/>
</dbReference>
<evidence type="ECO:0000313" key="3">
    <source>
        <dbReference type="Proteomes" id="UP000244225"/>
    </source>
</evidence>
<accession>A0A2T5YSN8</accession>
<name>A0A2T5YSN8_9BACT</name>
<proteinExistence type="predicted"/>
<dbReference type="AlphaFoldDB" id="A0A2T5YSN8"/>
<keyword evidence="3" id="KW-1185">Reference proteome</keyword>
<evidence type="ECO:0000256" key="1">
    <source>
        <dbReference type="SAM" id="MobiDB-lite"/>
    </source>
</evidence>
<sequence>MRKRTFTLETGSMLTRLLLFVLLSTTVFLWSCEKAEEAVQPDAKALAAKQVLKIKSATEKEDKDITYKTDKTGQYVSKDVQVTGFEDGSERPTRPKKSIEAASTMSSDPLCPYSTDCTGGGGGTGIPPSPPTFVSSESIGEGSYYYNSRNLIQDLKIIKGSSSSIGTSDLPGYYKIPVDLNKGAGGKYIYLCFTRNPERVVGSSSNPGAWVNDERIGWKVPVRGIVVKPQSIGPANSWPNLWTPPIEMKDPLGFHCPDLNDGAGGKYIYAYQQKDSWDTSLPLVKEVGVLYGSSSSIQPPPGWVRIPQDLNEGAGGDYIYFCVKFY</sequence>
<protein>
    <recommendedName>
        <fullName evidence="4">MABP domain-containing protein</fullName>
    </recommendedName>
</protein>
<dbReference type="Gene3D" id="2.100.10.50">
    <property type="match status" value="2"/>
</dbReference>
<gene>
    <name evidence="2" type="ORF">C8N40_101160</name>
</gene>
<dbReference type="OrthoDB" id="871500at2"/>
<organism evidence="2 3">
    <name type="scientific">Pontibacter mucosus</name>
    <dbReference type="NCBI Taxonomy" id="1649266"/>
    <lineage>
        <taxon>Bacteria</taxon>
        <taxon>Pseudomonadati</taxon>
        <taxon>Bacteroidota</taxon>
        <taxon>Cytophagia</taxon>
        <taxon>Cytophagales</taxon>
        <taxon>Hymenobacteraceae</taxon>
        <taxon>Pontibacter</taxon>
    </lineage>
</organism>
<comment type="caution">
    <text evidence="2">The sequence shown here is derived from an EMBL/GenBank/DDBJ whole genome shotgun (WGS) entry which is preliminary data.</text>
</comment>
<reference evidence="2 3" key="1">
    <citation type="submission" date="2018-04" db="EMBL/GenBank/DDBJ databases">
        <title>Genomic Encyclopedia of Archaeal and Bacterial Type Strains, Phase II (KMG-II): from individual species to whole genera.</title>
        <authorList>
            <person name="Goeker M."/>
        </authorList>
    </citation>
    <scope>NUCLEOTIDE SEQUENCE [LARGE SCALE GENOMIC DNA]</scope>
    <source>
        <strain evidence="2 3">DSM 100162</strain>
    </source>
</reference>
<evidence type="ECO:0008006" key="4">
    <source>
        <dbReference type="Google" id="ProtNLM"/>
    </source>
</evidence>
<feature type="compositionally biased region" description="Basic and acidic residues" evidence="1">
    <location>
        <begin position="88"/>
        <end position="99"/>
    </location>
</feature>
<evidence type="ECO:0000313" key="2">
    <source>
        <dbReference type="EMBL" id="PTX22337.1"/>
    </source>
</evidence>
<dbReference type="EMBL" id="QBKI01000001">
    <property type="protein sequence ID" value="PTX22337.1"/>
    <property type="molecule type" value="Genomic_DNA"/>
</dbReference>
<feature type="region of interest" description="Disordered" evidence="1">
    <location>
        <begin position="85"/>
        <end position="107"/>
    </location>
</feature>